<comment type="caution">
    <text evidence="2">The sequence shown here is derived from an EMBL/GenBank/DDBJ whole genome shotgun (WGS) entry which is preliminary data.</text>
</comment>
<sequence length="134" mass="14086">MSRQSTTGLAALLLSGAALTGCVTPAEQEQCPASEDWQAWVNAMPGPGTSRSLIVTGQVYLAKGTTAKLEPGISDRMLPPGQQFVLQLSADADAPGGWQPIRGTLKPALESYREVTIRCGEGSLARIQPVTTAY</sequence>
<evidence type="ECO:0000256" key="1">
    <source>
        <dbReference type="SAM" id="SignalP"/>
    </source>
</evidence>
<name>A0A6I4T4S5_9SPHN</name>
<dbReference type="OrthoDB" id="7620622at2"/>
<dbReference type="PROSITE" id="PS51257">
    <property type="entry name" value="PROKAR_LIPOPROTEIN"/>
    <property type="match status" value="1"/>
</dbReference>
<dbReference type="Proteomes" id="UP000438476">
    <property type="component" value="Unassembled WGS sequence"/>
</dbReference>
<evidence type="ECO:0000313" key="3">
    <source>
        <dbReference type="Proteomes" id="UP000438476"/>
    </source>
</evidence>
<organism evidence="2 3">
    <name type="scientific">Altericroceibacterium endophyticum</name>
    <dbReference type="NCBI Taxonomy" id="1808508"/>
    <lineage>
        <taxon>Bacteria</taxon>
        <taxon>Pseudomonadati</taxon>
        <taxon>Pseudomonadota</taxon>
        <taxon>Alphaproteobacteria</taxon>
        <taxon>Sphingomonadales</taxon>
        <taxon>Erythrobacteraceae</taxon>
        <taxon>Altericroceibacterium</taxon>
    </lineage>
</organism>
<reference evidence="2 3" key="1">
    <citation type="submission" date="2019-12" db="EMBL/GenBank/DDBJ databases">
        <title>Genomic-based taxomic classification of the family Erythrobacteraceae.</title>
        <authorList>
            <person name="Xu L."/>
        </authorList>
    </citation>
    <scope>NUCLEOTIDE SEQUENCE [LARGE SCALE GENOMIC DNA]</scope>
    <source>
        <strain evidence="2 3">LMG 29518</strain>
    </source>
</reference>
<dbReference type="EMBL" id="WTYT01000003">
    <property type="protein sequence ID" value="MXO65886.1"/>
    <property type="molecule type" value="Genomic_DNA"/>
</dbReference>
<keyword evidence="3" id="KW-1185">Reference proteome</keyword>
<feature type="signal peptide" evidence="1">
    <location>
        <begin position="1"/>
        <end position="20"/>
    </location>
</feature>
<protein>
    <submittedName>
        <fullName evidence="2">Uncharacterized protein</fullName>
    </submittedName>
</protein>
<proteinExistence type="predicted"/>
<keyword evidence="1" id="KW-0732">Signal</keyword>
<dbReference type="RefSeq" id="WP_160736301.1">
    <property type="nucleotide sequence ID" value="NZ_WTYT01000003.1"/>
</dbReference>
<gene>
    <name evidence="2" type="ORF">GRI91_08970</name>
</gene>
<accession>A0A6I4T4S5</accession>
<evidence type="ECO:0000313" key="2">
    <source>
        <dbReference type="EMBL" id="MXO65886.1"/>
    </source>
</evidence>
<feature type="chain" id="PRO_5026185763" evidence="1">
    <location>
        <begin position="21"/>
        <end position="134"/>
    </location>
</feature>
<dbReference type="AlphaFoldDB" id="A0A6I4T4S5"/>